<accession>Q0E467</accession>
<dbReference type="Pfam" id="PF02463">
    <property type="entry name" value="SMC_N"/>
    <property type="match status" value="1"/>
</dbReference>
<dbReference type="Gene3D" id="3.40.50.300">
    <property type="entry name" value="P-loop containing nucleotide triphosphate hydrolases"/>
    <property type="match status" value="1"/>
</dbReference>
<gene>
    <name evidence="2" type="ordered locus">Os02g0133700</name>
</gene>
<evidence type="ECO:0000313" key="3">
    <source>
        <dbReference type="Proteomes" id="UP000000763"/>
    </source>
</evidence>
<dbReference type="GO" id="GO:0051276">
    <property type="term" value="P:chromosome organization"/>
    <property type="evidence" value="ECO:0007669"/>
    <property type="project" value="UniProtKB-ARBA"/>
</dbReference>
<dbReference type="EMBL" id="AP008208">
    <property type="protein sequence ID" value="BAF07721.1"/>
    <property type="molecule type" value="Genomic_DNA"/>
</dbReference>
<reference evidence="2 3" key="1">
    <citation type="journal article" date="2005" name="Nature">
        <title>The map-based sequence of the rice genome.</title>
        <authorList>
            <consortium name="International rice genome sequencing project (IRGSP)"/>
            <person name="Matsumoto T."/>
            <person name="Wu J."/>
            <person name="Kanamori H."/>
            <person name="Katayose Y."/>
            <person name="Fujisawa M."/>
            <person name="Namiki N."/>
            <person name="Mizuno H."/>
            <person name="Yamamoto K."/>
            <person name="Antonio B.A."/>
            <person name="Baba T."/>
            <person name="Sakata K."/>
            <person name="Nagamura Y."/>
            <person name="Aoki H."/>
            <person name="Arikawa K."/>
            <person name="Arita K."/>
            <person name="Bito T."/>
            <person name="Chiden Y."/>
            <person name="Fujitsuka N."/>
            <person name="Fukunaka R."/>
            <person name="Hamada M."/>
            <person name="Harada C."/>
            <person name="Hayashi A."/>
            <person name="Hijishita S."/>
            <person name="Honda M."/>
            <person name="Hosokawa S."/>
            <person name="Ichikawa Y."/>
            <person name="Idonuma A."/>
            <person name="Iijima M."/>
            <person name="Ikeda M."/>
            <person name="Ikeno M."/>
            <person name="Ito K."/>
            <person name="Ito S."/>
            <person name="Ito T."/>
            <person name="Ito Y."/>
            <person name="Ito Y."/>
            <person name="Iwabuchi A."/>
            <person name="Kamiya K."/>
            <person name="Karasawa W."/>
            <person name="Kurita K."/>
            <person name="Katagiri S."/>
            <person name="Kikuta A."/>
            <person name="Kobayashi H."/>
            <person name="Kobayashi N."/>
            <person name="Machita K."/>
            <person name="Maehara T."/>
            <person name="Masukawa M."/>
            <person name="Mizubayashi T."/>
            <person name="Mukai Y."/>
            <person name="Nagasaki H."/>
            <person name="Nagata Y."/>
            <person name="Naito S."/>
            <person name="Nakashima M."/>
            <person name="Nakama Y."/>
            <person name="Nakamichi Y."/>
            <person name="Nakamura M."/>
            <person name="Meguro A."/>
            <person name="Negishi M."/>
            <person name="Ohta I."/>
            <person name="Ohta T."/>
            <person name="Okamoto M."/>
            <person name="Ono N."/>
            <person name="Saji S."/>
            <person name="Sakaguchi M."/>
            <person name="Sakai K."/>
            <person name="Shibata M."/>
            <person name="Shimokawa T."/>
            <person name="Song J."/>
            <person name="Takazaki Y."/>
            <person name="Terasawa K."/>
            <person name="Tsugane M."/>
            <person name="Tsuji K."/>
            <person name="Ueda S."/>
            <person name="Waki K."/>
            <person name="Yamagata H."/>
            <person name="Yamamoto M."/>
            <person name="Yamamoto S."/>
            <person name="Yamane H."/>
            <person name="Yoshiki S."/>
            <person name="Yoshihara R."/>
            <person name="Yukawa K."/>
            <person name="Zhong H."/>
            <person name="Yano M."/>
            <person name="Yuan Q."/>
            <person name="Ouyang S."/>
            <person name="Liu J."/>
            <person name="Jones K.M."/>
            <person name="Gansberger K."/>
            <person name="Moffat K."/>
            <person name="Hill J."/>
            <person name="Bera J."/>
            <person name="Fadrosh D."/>
            <person name="Jin S."/>
            <person name="Johri S."/>
            <person name="Kim M."/>
            <person name="Overton L."/>
            <person name="Reardon M."/>
            <person name="Tsitrin T."/>
            <person name="Vuong H."/>
            <person name="Weaver B."/>
            <person name="Ciecko A."/>
            <person name="Tallon L."/>
            <person name="Jackson J."/>
            <person name="Pai G."/>
            <person name="Aken S.V."/>
            <person name="Utterback T."/>
            <person name="Reidmuller S."/>
            <person name="Feldblyum T."/>
            <person name="Hsiao J."/>
            <person name="Zismann V."/>
            <person name="Iobst S."/>
            <person name="de Vazeille A.R."/>
            <person name="Buell C.R."/>
            <person name="Ying K."/>
            <person name="Li Y."/>
            <person name="Lu T."/>
            <person name="Huang Y."/>
            <person name="Zhao Q."/>
            <person name="Feng Q."/>
            <person name="Zhang L."/>
            <person name="Zhu J."/>
            <person name="Weng Q."/>
            <person name="Mu J."/>
            <person name="Lu Y."/>
            <person name="Fan D."/>
            <person name="Liu Y."/>
            <person name="Guan J."/>
            <person name="Zhang Y."/>
            <person name="Yu S."/>
            <person name="Liu X."/>
            <person name="Zhang Y."/>
            <person name="Hong G."/>
            <person name="Han B."/>
            <person name="Choisne N."/>
            <person name="Demange N."/>
            <person name="Orjeda G."/>
            <person name="Samain S."/>
            <person name="Cattolico L."/>
            <person name="Pelletier E."/>
            <person name="Couloux A."/>
            <person name="Segurens B."/>
            <person name="Wincker P."/>
            <person name="D'Hont A."/>
            <person name="Scarpelli C."/>
            <person name="Weissenbach J."/>
            <person name="Salanoubat M."/>
            <person name="Quetier F."/>
            <person name="Yu Y."/>
            <person name="Kim H.R."/>
            <person name="Rambo T."/>
            <person name="Currie J."/>
            <person name="Collura K."/>
            <person name="Luo M."/>
            <person name="Yang T."/>
            <person name="Ammiraju J.S.S."/>
            <person name="Engler F."/>
            <person name="Soderlund C."/>
            <person name="Wing R.A."/>
            <person name="Palmer L.E."/>
            <person name="de la Bastide M."/>
            <person name="Spiegel L."/>
            <person name="Nascimento L."/>
            <person name="Zutavern T."/>
            <person name="O'Shaughnessy A."/>
            <person name="Dike S."/>
            <person name="Dedhia N."/>
            <person name="Preston R."/>
            <person name="Balija V."/>
            <person name="McCombie W.R."/>
            <person name="Chow T."/>
            <person name="Chen H."/>
            <person name="Chung M."/>
            <person name="Chen C."/>
            <person name="Shaw J."/>
            <person name="Wu H."/>
            <person name="Hsiao K."/>
            <person name="Chao Y."/>
            <person name="Chu M."/>
            <person name="Cheng C."/>
            <person name="Hour A."/>
            <person name="Lee P."/>
            <person name="Lin S."/>
            <person name="Lin Y."/>
            <person name="Liou J."/>
            <person name="Liu S."/>
            <person name="Hsing Y."/>
            <person name="Raghuvanshi S."/>
            <person name="Mohanty A."/>
            <person name="Bharti A.K."/>
            <person name="Gaur A."/>
            <person name="Gupta V."/>
            <person name="Kumar D."/>
            <person name="Ravi V."/>
            <person name="Vij S."/>
            <person name="Kapur A."/>
            <person name="Khurana P."/>
            <person name="Khurana P."/>
            <person name="Khurana J.P."/>
            <person name="Tyagi A.K."/>
            <person name="Gaikwad K."/>
            <person name="Singh A."/>
            <person name="Dalal V."/>
            <person name="Srivastava S."/>
            <person name="Dixit A."/>
            <person name="Pal A.K."/>
            <person name="Ghazi I.A."/>
            <person name="Yadav M."/>
            <person name="Pandit A."/>
            <person name="Bhargava A."/>
            <person name="Sureshbabu K."/>
            <person name="Batra K."/>
            <person name="Sharma T.R."/>
            <person name="Mohapatra T."/>
            <person name="Singh N.K."/>
            <person name="Messing J."/>
            <person name="Nelson A.B."/>
            <person name="Fuks G."/>
            <person name="Kavchok S."/>
            <person name="Keizer G."/>
            <person name="Linton E."/>
            <person name="Llaca V."/>
            <person name="Song R."/>
            <person name="Tanyolac B."/>
            <person name="Young S."/>
            <person name="Ho-Il K."/>
            <person name="Hahn J.H."/>
            <person name="Sangsakoo G."/>
            <person name="Vanavichit A."/>
            <person name="de Mattos Luiz.A.T."/>
            <person name="Zimmer P.D."/>
            <person name="Malone G."/>
            <person name="Dellagostin O."/>
            <person name="de Oliveira A.C."/>
            <person name="Bevan M."/>
            <person name="Bancroft I."/>
            <person name="Minx P."/>
            <person name="Cordum H."/>
            <person name="Wilson R."/>
            <person name="Cheng Z."/>
            <person name="Jin W."/>
            <person name="Jiang J."/>
            <person name="Leong S.A."/>
            <person name="Iwama H."/>
            <person name="Gojobori T."/>
            <person name="Itoh T."/>
            <person name="Niimura Y."/>
            <person name="Fujii Y."/>
            <person name="Habara T."/>
            <person name="Sakai H."/>
            <person name="Sato Y."/>
            <person name="Wilson G."/>
            <person name="Kumar K."/>
            <person name="McCouch S."/>
            <person name="Juretic N."/>
            <person name="Hoen D."/>
            <person name="Wright S."/>
            <person name="Bruskiewich R."/>
            <person name="Bureau T."/>
            <person name="Miyao A."/>
            <person name="Hirochika H."/>
            <person name="Nishikawa T."/>
            <person name="Kadowaki K."/>
            <person name="Sugiura M."/>
            <person name="Burr B."/>
            <person name="Sasaki T."/>
        </authorList>
    </citation>
    <scope>NUCLEOTIDE SEQUENCE [LARGE SCALE GENOMIC DNA]</scope>
    <source>
        <strain evidence="3">cv. Nipponbare</strain>
    </source>
</reference>
<dbReference type="KEGG" id="dosa:Os02g0133700"/>
<evidence type="ECO:0000313" key="2">
    <source>
        <dbReference type="EMBL" id="BAF07721.1"/>
    </source>
</evidence>
<dbReference type="AlphaFoldDB" id="Q0E467"/>
<dbReference type="Proteomes" id="UP000000763">
    <property type="component" value="Chromosome 2"/>
</dbReference>
<sequence>MYIKKVVVEGFKSYREEISTEPFSPKVNVVVGANGSGKSNFFHAIRFVLSDMFQNLRSEDRGALLHEGADISVLSAFVEIVFDNSDNRIPLKKEDLQPLVDKVARWLPTWKSNQMSSIGRVTMVNAVLSAIPIYLLVAIDAPKWVIKGIDKVRRGFLWAGKAQVNGGCCRVAWTKVCSPKDYGGLGVPNLKLMGIALRSRWTWMQRTSLTKPWQGLEIPCSQKELHLVAASTVCQLGNGQTILFWEDNWLQGGTIRAIALSIYDHVSTRIRKRRTVAEALSNRRWIKDISGALGTQAILEYLKLWSLIQSVDCSSAEPDSLSWKWESSGKYTSKSAYRALFLG</sequence>
<feature type="domain" description="RecF/RecN/SMC N-terminal" evidence="1">
    <location>
        <begin position="2"/>
        <end position="96"/>
    </location>
</feature>
<organism evidence="2 3">
    <name type="scientific">Oryza sativa subsp. japonica</name>
    <name type="common">Rice</name>
    <dbReference type="NCBI Taxonomy" id="39947"/>
    <lineage>
        <taxon>Eukaryota</taxon>
        <taxon>Viridiplantae</taxon>
        <taxon>Streptophyta</taxon>
        <taxon>Embryophyta</taxon>
        <taxon>Tracheophyta</taxon>
        <taxon>Spermatophyta</taxon>
        <taxon>Magnoliopsida</taxon>
        <taxon>Liliopsida</taxon>
        <taxon>Poales</taxon>
        <taxon>Poaceae</taxon>
        <taxon>BOP clade</taxon>
        <taxon>Oryzoideae</taxon>
        <taxon>Oryzeae</taxon>
        <taxon>Oryzinae</taxon>
        <taxon>Oryza</taxon>
        <taxon>Oryza sativa</taxon>
    </lineage>
</organism>
<dbReference type="PANTHER" id="PTHR43977">
    <property type="entry name" value="STRUCTURAL MAINTENANCE OF CHROMOSOMES PROTEIN 3"/>
    <property type="match status" value="1"/>
</dbReference>
<evidence type="ECO:0000259" key="1">
    <source>
        <dbReference type="Pfam" id="PF02463"/>
    </source>
</evidence>
<name>Q0E467_ORYSJ</name>
<protein>
    <submittedName>
        <fullName evidence="2">Os02g0133700 protein</fullName>
    </submittedName>
</protein>
<dbReference type="InterPro" id="IPR003395">
    <property type="entry name" value="RecF/RecN/SMC_N"/>
</dbReference>
<reference evidence="3" key="2">
    <citation type="journal article" date="2008" name="Nucleic Acids Res.">
        <title>The rice annotation project database (RAP-DB): 2008 update.</title>
        <authorList>
            <consortium name="The rice annotation project (RAP)"/>
        </authorList>
    </citation>
    <scope>GENOME REANNOTATION</scope>
    <source>
        <strain evidence="3">cv. Nipponbare</strain>
    </source>
</reference>
<proteinExistence type="predicted"/>
<dbReference type="InterPro" id="IPR027417">
    <property type="entry name" value="P-loop_NTPase"/>
</dbReference>
<dbReference type="SUPFAM" id="SSF52540">
    <property type="entry name" value="P-loop containing nucleoside triphosphate hydrolases"/>
    <property type="match status" value="1"/>
</dbReference>